<proteinExistence type="predicted"/>
<organism evidence="4 5">
    <name type="scientific">Lactuca virosa</name>
    <dbReference type="NCBI Taxonomy" id="75947"/>
    <lineage>
        <taxon>Eukaryota</taxon>
        <taxon>Viridiplantae</taxon>
        <taxon>Streptophyta</taxon>
        <taxon>Embryophyta</taxon>
        <taxon>Tracheophyta</taxon>
        <taxon>Spermatophyta</taxon>
        <taxon>Magnoliopsida</taxon>
        <taxon>eudicotyledons</taxon>
        <taxon>Gunneridae</taxon>
        <taxon>Pentapetalae</taxon>
        <taxon>asterids</taxon>
        <taxon>campanulids</taxon>
        <taxon>Asterales</taxon>
        <taxon>Asteraceae</taxon>
        <taxon>Cichorioideae</taxon>
        <taxon>Cichorieae</taxon>
        <taxon>Lactucinae</taxon>
        <taxon>Lactuca</taxon>
    </lineage>
</organism>
<dbReference type="EMBL" id="CAKMRJ010000001">
    <property type="protein sequence ID" value="CAH1412032.1"/>
    <property type="molecule type" value="Genomic_DNA"/>
</dbReference>
<dbReference type="AlphaFoldDB" id="A0AAU9LCL5"/>
<keyword evidence="1" id="KW-0863">Zinc-finger</keyword>
<dbReference type="Gene3D" id="3.30.40.10">
    <property type="entry name" value="Zinc/RING finger domain, C3HC4 (zinc finger)"/>
    <property type="match status" value="1"/>
</dbReference>
<evidence type="ECO:0000259" key="3">
    <source>
        <dbReference type="PROSITE" id="PS50089"/>
    </source>
</evidence>
<evidence type="ECO:0000313" key="4">
    <source>
        <dbReference type="EMBL" id="CAH1412032.1"/>
    </source>
</evidence>
<keyword evidence="1" id="KW-0479">Metal-binding</keyword>
<protein>
    <recommendedName>
        <fullName evidence="3">RING-type domain-containing protein</fullName>
    </recommendedName>
</protein>
<comment type="caution">
    <text evidence="4">The sequence shown here is derived from an EMBL/GenBank/DDBJ whole genome shotgun (WGS) entry which is preliminary data.</text>
</comment>
<dbReference type="SUPFAM" id="SSF57850">
    <property type="entry name" value="RING/U-box"/>
    <property type="match status" value="1"/>
</dbReference>
<dbReference type="Proteomes" id="UP001157418">
    <property type="component" value="Unassembled WGS sequence"/>
</dbReference>
<evidence type="ECO:0000256" key="2">
    <source>
        <dbReference type="SAM" id="Phobius"/>
    </source>
</evidence>
<feature type="domain" description="RING-type" evidence="3">
    <location>
        <begin position="85"/>
        <end position="128"/>
    </location>
</feature>
<reference evidence="4 5" key="1">
    <citation type="submission" date="2022-01" db="EMBL/GenBank/DDBJ databases">
        <authorList>
            <person name="Xiong W."/>
            <person name="Schranz E."/>
        </authorList>
    </citation>
    <scope>NUCLEOTIDE SEQUENCE [LARGE SCALE GENOMIC DNA]</scope>
</reference>
<gene>
    <name evidence="4" type="ORF">LVIROSA_LOCUS83</name>
</gene>
<dbReference type="InterPro" id="IPR013083">
    <property type="entry name" value="Znf_RING/FYVE/PHD"/>
</dbReference>
<accession>A0AAU9LCL5</accession>
<keyword evidence="5" id="KW-1185">Reference proteome</keyword>
<evidence type="ECO:0000313" key="5">
    <source>
        <dbReference type="Proteomes" id="UP001157418"/>
    </source>
</evidence>
<sequence>MGFYMGFKETGLSKYILYVFSLLCFIQNIVLFLFPFIGISHEVESHHAHHKKPSKSLLLLAVLTREVLVVTKFKNIQKKYLPTSCAVCLNEFTRDDKIRCLKNCTHIFHECCLDCWMNESKDTCPVCRTPMLPFECEDEYKNRLRVATDHRDWYDEALQRHPPSIDSILTPSPSDSAVATSVSQCPRRLRPPVSSPPPSFTVVYLSDDRNSIFDFSSYHSISANKF</sequence>
<keyword evidence="2" id="KW-1133">Transmembrane helix</keyword>
<dbReference type="PROSITE" id="PS50089">
    <property type="entry name" value="ZF_RING_2"/>
    <property type="match status" value="1"/>
</dbReference>
<name>A0AAU9LCL5_9ASTR</name>
<dbReference type="Pfam" id="PF13639">
    <property type="entry name" value="zf-RING_2"/>
    <property type="match status" value="1"/>
</dbReference>
<keyword evidence="2" id="KW-0472">Membrane</keyword>
<evidence type="ECO:0000256" key="1">
    <source>
        <dbReference type="PROSITE-ProRule" id="PRU00175"/>
    </source>
</evidence>
<feature type="transmembrane region" description="Helical" evidence="2">
    <location>
        <begin position="15"/>
        <end position="37"/>
    </location>
</feature>
<dbReference type="SMART" id="SM00184">
    <property type="entry name" value="RING"/>
    <property type="match status" value="1"/>
</dbReference>
<dbReference type="GO" id="GO:0008270">
    <property type="term" value="F:zinc ion binding"/>
    <property type="evidence" value="ECO:0007669"/>
    <property type="project" value="UniProtKB-KW"/>
</dbReference>
<keyword evidence="2" id="KW-0812">Transmembrane</keyword>
<keyword evidence="1" id="KW-0862">Zinc</keyword>
<dbReference type="InterPro" id="IPR001841">
    <property type="entry name" value="Znf_RING"/>
</dbReference>
<dbReference type="PANTHER" id="PTHR47662:SF2">
    <property type="entry name" value="RING-H2 FINGER PROTEIN ATL57-LIKE"/>
    <property type="match status" value="1"/>
</dbReference>
<dbReference type="PANTHER" id="PTHR47662">
    <property type="entry name" value="RING-TYPE DOMAIN-CONTAINING PROTEIN"/>
    <property type="match status" value="1"/>
</dbReference>